<evidence type="ECO:0000256" key="3">
    <source>
        <dbReference type="ARBA" id="ARBA00022679"/>
    </source>
</evidence>
<dbReference type="eggNOG" id="COG3392">
    <property type="taxonomic scope" value="Bacteria"/>
</dbReference>
<evidence type="ECO:0000256" key="2">
    <source>
        <dbReference type="ARBA" id="ARBA00022603"/>
    </source>
</evidence>
<dbReference type="InterPro" id="IPR029063">
    <property type="entry name" value="SAM-dependent_MTases_sf"/>
</dbReference>
<evidence type="ECO:0000256" key="1">
    <source>
        <dbReference type="ARBA" id="ARBA00011900"/>
    </source>
</evidence>
<proteinExistence type="predicted"/>
<accession>H7EHK2</accession>
<dbReference type="SUPFAM" id="SSF53335">
    <property type="entry name" value="S-adenosyl-L-methionine-dependent methyltransferases"/>
    <property type="match status" value="1"/>
</dbReference>
<dbReference type="GO" id="GO:0009307">
    <property type="term" value="P:DNA restriction-modification system"/>
    <property type="evidence" value="ECO:0007669"/>
    <property type="project" value="InterPro"/>
</dbReference>
<keyword evidence="2 6" id="KW-0489">Methyltransferase</keyword>
<evidence type="ECO:0000313" key="7">
    <source>
        <dbReference type="Proteomes" id="UP000003571"/>
    </source>
</evidence>
<protein>
    <recommendedName>
        <fullName evidence="1">site-specific DNA-methyltransferase (adenine-specific)</fullName>
        <ecNumber evidence="1">2.1.1.72</ecNumber>
    </recommendedName>
</protein>
<reference evidence="6 7" key="1">
    <citation type="submission" date="2011-09" db="EMBL/GenBank/DDBJ databases">
        <title>The draft genome of Treponema saccharophilum DSM 2985.</title>
        <authorList>
            <consortium name="US DOE Joint Genome Institute (JGI-PGF)"/>
            <person name="Lucas S."/>
            <person name="Copeland A."/>
            <person name="Lapidus A."/>
            <person name="Glavina del Rio T."/>
            <person name="Dalin E."/>
            <person name="Tice H."/>
            <person name="Bruce D."/>
            <person name="Goodwin L."/>
            <person name="Pitluck S."/>
            <person name="Peters L."/>
            <person name="Kyrpides N."/>
            <person name="Mavromatis K."/>
            <person name="Ivanova N."/>
            <person name="Markowitz V."/>
            <person name="Cheng J.-F."/>
            <person name="Hugenholtz P."/>
            <person name="Woyke T."/>
            <person name="Wu D."/>
            <person name="Gronow S."/>
            <person name="Wellnitz S."/>
            <person name="Brambilla E."/>
            <person name="Klenk H.-P."/>
            <person name="Eisen J.A."/>
        </authorList>
    </citation>
    <scope>NUCLEOTIDE SEQUENCE [LARGE SCALE GENOMIC DNA]</scope>
    <source>
        <strain evidence="6 7">DSM 2985</strain>
    </source>
</reference>
<evidence type="ECO:0000313" key="6">
    <source>
        <dbReference type="EMBL" id="EIC02948.1"/>
    </source>
</evidence>
<dbReference type="PRINTS" id="PR00505">
    <property type="entry name" value="D12N6MTFRASE"/>
</dbReference>
<organism evidence="6 7">
    <name type="scientific">Treponema saccharophilum DSM 2985</name>
    <dbReference type="NCBI Taxonomy" id="907348"/>
    <lineage>
        <taxon>Bacteria</taxon>
        <taxon>Pseudomonadati</taxon>
        <taxon>Spirochaetota</taxon>
        <taxon>Spirochaetia</taxon>
        <taxon>Spirochaetales</taxon>
        <taxon>Treponemataceae</taxon>
        <taxon>Treponema</taxon>
    </lineage>
</organism>
<dbReference type="GO" id="GO:0032259">
    <property type="term" value="P:methylation"/>
    <property type="evidence" value="ECO:0007669"/>
    <property type="project" value="UniProtKB-KW"/>
</dbReference>
<dbReference type="PROSITE" id="PS00092">
    <property type="entry name" value="N6_MTASE"/>
    <property type="match status" value="1"/>
</dbReference>
<dbReference type="GO" id="GO:0009007">
    <property type="term" value="F:site-specific DNA-methyltransferase (adenine-specific) activity"/>
    <property type="evidence" value="ECO:0007669"/>
    <property type="project" value="UniProtKB-EC"/>
</dbReference>
<comment type="caution">
    <text evidence="6">The sequence shown here is derived from an EMBL/GenBank/DDBJ whole genome shotgun (WGS) entry which is preliminary data.</text>
</comment>
<dbReference type="Proteomes" id="UP000003571">
    <property type="component" value="Unassembled WGS sequence"/>
</dbReference>
<dbReference type="STRING" id="907348.TresaDRAFT_2601"/>
<dbReference type="InterPro" id="IPR012327">
    <property type="entry name" value="MeTrfase_D12"/>
</dbReference>
<keyword evidence="7" id="KW-1185">Reference proteome</keyword>
<dbReference type="GO" id="GO:0003676">
    <property type="term" value="F:nucleic acid binding"/>
    <property type="evidence" value="ECO:0007669"/>
    <property type="project" value="InterPro"/>
</dbReference>
<comment type="catalytic activity">
    <reaction evidence="5">
        <text>a 2'-deoxyadenosine in DNA + S-adenosyl-L-methionine = an N(6)-methyl-2'-deoxyadenosine in DNA + S-adenosyl-L-homocysteine + H(+)</text>
        <dbReference type="Rhea" id="RHEA:15197"/>
        <dbReference type="Rhea" id="RHEA-COMP:12418"/>
        <dbReference type="Rhea" id="RHEA-COMP:12419"/>
        <dbReference type="ChEBI" id="CHEBI:15378"/>
        <dbReference type="ChEBI" id="CHEBI:57856"/>
        <dbReference type="ChEBI" id="CHEBI:59789"/>
        <dbReference type="ChEBI" id="CHEBI:90615"/>
        <dbReference type="ChEBI" id="CHEBI:90616"/>
        <dbReference type="EC" id="2.1.1.72"/>
    </reaction>
</comment>
<keyword evidence="4" id="KW-0949">S-adenosyl-L-methionine</keyword>
<keyword evidence="3 6" id="KW-0808">Transferase</keyword>
<dbReference type="PATRIC" id="fig|907348.3.peg.270"/>
<sequence length="589" mass="67231">MWYILRMDFSSAFLTEQIIAYIGNKRKLLPLIHSAIESTGLELKPGLRFFDAFSGSGVVSRMAKAMGFEVFANDWECYATVLSRGYVATNESDIADIFGSEDEFGKVIEQLNGLGEPDEENQYIAKFYAPKEFDADAVDFNTERLFYTRQNALAIDKLRNGIEREFGGNGRAKDVLLANLIYEAATHTNTSGVFKSFHKGFGGHGKDALKRIMTGIKLSKPVLIDSEKPVHVFQEDANKLAKELRGIDIAYLDPPYNQHQYGSNYHLLNTIAKWDKIPAPLELNDKGILKEKAAIRHDWVNTKSDYCYREMAEKTFEDLVASIDAKHILISYSTDGIIPFERMREICTKKGRLSIVTNEYTTYRGGKKSNSRQNSNIEFIICIDTSKTNDEESLKKIDAILTRRKILLMFRQKFSERKLNAEFRRLRKEGFAELSLIKGISVGEKTADAQKKRRAKCPDKQISFSLGGGREIAVTTRNFFELKAPENTVEFSTEELEELHAILCRCSCETKEDEIEEIIWKIRKGTVQLNFARKLPATLKNLAHKKNKAAFKKWLKRAKSLEEKQPELYGKIREAMENVESLAEMRFNS</sequence>
<dbReference type="EC" id="2.1.1.72" evidence="1"/>
<dbReference type="AlphaFoldDB" id="H7EHK2"/>
<name>H7EHK2_9SPIR</name>
<gene>
    <name evidence="6" type="ORF">TresaDRAFT_2601</name>
</gene>
<evidence type="ECO:0000256" key="4">
    <source>
        <dbReference type="ARBA" id="ARBA00022691"/>
    </source>
</evidence>
<evidence type="ECO:0000256" key="5">
    <source>
        <dbReference type="ARBA" id="ARBA00047942"/>
    </source>
</evidence>
<dbReference type="Pfam" id="PF02086">
    <property type="entry name" value="MethyltransfD12"/>
    <property type="match status" value="1"/>
</dbReference>
<dbReference type="InterPro" id="IPR002052">
    <property type="entry name" value="DNA_methylase_N6_adenine_CS"/>
</dbReference>
<dbReference type="EMBL" id="AGRW01000028">
    <property type="protein sequence ID" value="EIC02948.1"/>
    <property type="molecule type" value="Genomic_DNA"/>
</dbReference>